<gene>
    <name evidence="1" type="ORF">KCTCHS21_49880</name>
</gene>
<reference evidence="1 2" key="1">
    <citation type="submission" date="2019-01" db="EMBL/GenBank/DDBJ databases">
        <title>Complete genome sequence of Cohnella hallensis HS21 isolated from Korean fir (Abies koreana) rhizospheric soil.</title>
        <authorList>
            <person name="Jiang L."/>
            <person name="Kang S.W."/>
            <person name="Kim S."/>
            <person name="Jung J."/>
            <person name="Kim C.Y."/>
            <person name="Kim D.H."/>
            <person name="Kim S.W."/>
            <person name="Lee J."/>
        </authorList>
    </citation>
    <scope>NUCLEOTIDE SEQUENCE [LARGE SCALE GENOMIC DNA]</scope>
    <source>
        <strain evidence="1 2">HS21</strain>
    </source>
</reference>
<dbReference type="Proteomes" id="UP000289856">
    <property type="component" value="Chromosome"/>
</dbReference>
<dbReference type="AlphaFoldDB" id="A0A3T1DBW3"/>
<dbReference type="KEGG" id="cohn:KCTCHS21_49880"/>
<dbReference type="EMBL" id="AP019400">
    <property type="protein sequence ID" value="BBI35589.1"/>
    <property type="molecule type" value="Genomic_DNA"/>
</dbReference>
<name>A0A3T1DBW3_9BACL</name>
<keyword evidence="2" id="KW-1185">Reference proteome</keyword>
<evidence type="ECO:0000313" key="1">
    <source>
        <dbReference type="EMBL" id="BBI35589.1"/>
    </source>
</evidence>
<evidence type="ECO:0000313" key="2">
    <source>
        <dbReference type="Proteomes" id="UP000289856"/>
    </source>
</evidence>
<protein>
    <submittedName>
        <fullName evidence="1">Uncharacterized protein</fullName>
    </submittedName>
</protein>
<accession>A0A3T1DBW3</accession>
<sequence length="62" mass="7480">MKERKLTRTQFKEAFKRGLGHSYIELKESNCREKYKDIILWSCLRNTCYDMQSEGKRGTLFI</sequence>
<organism evidence="1 2">
    <name type="scientific">Cohnella abietis</name>
    <dbReference type="NCBI Taxonomy" id="2507935"/>
    <lineage>
        <taxon>Bacteria</taxon>
        <taxon>Bacillati</taxon>
        <taxon>Bacillota</taxon>
        <taxon>Bacilli</taxon>
        <taxon>Bacillales</taxon>
        <taxon>Paenibacillaceae</taxon>
        <taxon>Cohnella</taxon>
    </lineage>
</organism>
<proteinExistence type="predicted"/>